<dbReference type="AlphaFoldDB" id="A0A241Z8Z3"/>
<dbReference type="EMBL" id="NGEL01000196">
    <property type="protein sequence ID" value="OTM78427.1"/>
    <property type="molecule type" value="Genomic_DNA"/>
</dbReference>
<dbReference type="RefSeq" id="WP_086249987.1">
    <property type="nucleotide sequence ID" value="NZ_CP136183.1"/>
</dbReference>
<organism evidence="2 3">
    <name type="scientific">Acinetobacter baumannii</name>
    <dbReference type="NCBI Taxonomy" id="470"/>
    <lineage>
        <taxon>Bacteria</taxon>
        <taxon>Pseudomonadati</taxon>
        <taxon>Pseudomonadota</taxon>
        <taxon>Gammaproteobacteria</taxon>
        <taxon>Moraxellales</taxon>
        <taxon>Moraxellaceae</taxon>
        <taxon>Acinetobacter</taxon>
        <taxon>Acinetobacter calcoaceticus/baumannii complex</taxon>
    </lineage>
</organism>
<comment type="caution">
    <text evidence="2">The sequence shown here is derived from an EMBL/GenBank/DDBJ whole genome shotgun (WGS) entry which is preliminary data.</text>
</comment>
<reference evidence="2 3" key="1">
    <citation type="submission" date="2017-05" db="EMBL/GenBank/DDBJ databases">
        <authorList>
            <person name="Song R."/>
            <person name="Chenine A.L."/>
            <person name="Ruprecht R.M."/>
        </authorList>
    </citation>
    <scope>NUCLEOTIDE SEQUENCE [LARGE SCALE GENOMIC DNA]</scope>
    <source>
        <strain evidence="2 3">PR350</strain>
    </source>
</reference>
<accession>A0A241Z8Z3</accession>
<gene>
    <name evidence="2" type="ORF">B9X95_20875</name>
</gene>
<dbReference type="SUPFAM" id="SSF54862">
    <property type="entry name" value="4Fe-4S ferredoxins"/>
    <property type="match status" value="1"/>
</dbReference>
<dbReference type="Gene3D" id="3.30.70.20">
    <property type="match status" value="1"/>
</dbReference>
<dbReference type="PANTHER" id="PTHR43122:SF1">
    <property type="entry name" value="IRON-SULFUR-BINDING PROTEIN"/>
    <property type="match status" value="1"/>
</dbReference>
<evidence type="ECO:0000259" key="1">
    <source>
        <dbReference type="PROSITE" id="PS51379"/>
    </source>
</evidence>
<sequence>MAFIFKEVQHRTVAPVIIDEDKCIADKGCTVCVDVCPMDLLAIDPTTQKAFMQFDECWYCMPCEKDCPTDAVKVNIPYLLKYLIWNTQHETK</sequence>
<evidence type="ECO:0000313" key="3">
    <source>
        <dbReference type="Proteomes" id="UP000194699"/>
    </source>
</evidence>
<evidence type="ECO:0000313" key="2">
    <source>
        <dbReference type="EMBL" id="OTM78427.1"/>
    </source>
</evidence>
<dbReference type="Pfam" id="PF12838">
    <property type="entry name" value="Fer4_7"/>
    <property type="match status" value="1"/>
</dbReference>
<feature type="domain" description="4Fe-4S ferredoxin-type" evidence="1">
    <location>
        <begin position="14"/>
        <end position="46"/>
    </location>
</feature>
<feature type="domain" description="4Fe-4S ferredoxin-type" evidence="1">
    <location>
        <begin position="48"/>
        <end position="77"/>
    </location>
</feature>
<dbReference type="PANTHER" id="PTHR43122">
    <property type="entry name" value="FERREDOXIN SUBUNIT OF PYRUVATE:FLAVODOXIN OXIDOREDUCTASE-RELATED"/>
    <property type="match status" value="1"/>
</dbReference>
<name>A0A241Z8Z3_ACIBA</name>
<dbReference type="Proteomes" id="UP000194699">
    <property type="component" value="Unassembled WGS sequence"/>
</dbReference>
<dbReference type="InterPro" id="IPR017896">
    <property type="entry name" value="4Fe4S_Fe-S-bd"/>
</dbReference>
<protein>
    <submittedName>
        <fullName evidence="2">4Fe-4S ferredoxin</fullName>
    </submittedName>
</protein>
<proteinExistence type="predicted"/>
<dbReference type="PROSITE" id="PS51379">
    <property type="entry name" value="4FE4S_FER_2"/>
    <property type="match status" value="2"/>
</dbReference>